<keyword evidence="3" id="KW-0815">Transposition</keyword>
<protein>
    <submittedName>
        <fullName evidence="6">Transposase, Mutator family protein</fullName>
    </submittedName>
</protein>
<dbReference type="Pfam" id="PF00872">
    <property type="entry name" value="Transposase_mut"/>
    <property type="match status" value="1"/>
</dbReference>
<evidence type="ECO:0000256" key="3">
    <source>
        <dbReference type="ARBA" id="ARBA00022578"/>
    </source>
</evidence>
<dbReference type="GO" id="GO:0006313">
    <property type="term" value="P:DNA transposition"/>
    <property type="evidence" value="ECO:0007669"/>
    <property type="project" value="InterPro"/>
</dbReference>
<accession>A0A328TBL7</accession>
<evidence type="ECO:0000256" key="2">
    <source>
        <dbReference type="ARBA" id="ARBA00010961"/>
    </source>
</evidence>
<name>A0A328TBL7_9GAMM</name>
<keyword evidence="7" id="KW-1185">Reference proteome</keyword>
<keyword evidence="5" id="KW-0233">DNA recombination</keyword>
<dbReference type="GO" id="GO:0004803">
    <property type="term" value="F:transposase activity"/>
    <property type="evidence" value="ECO:0007669"/>
    <property type="project" value="InterPro"/>
</dbReference>
<evidence type="ECO:0000313" key="6">
    <source>
        <dbReference type="EMBL" id="RAP67230.1"/>
    </source>
</evidence>
<gene>
    <name evidence="6" type="ORF">ACZ87_03990</name>
</gene>
<proteinExistence type="inferred from homology"/>
<comment type="similarity">
    <text evidence="2">Belongs to the transposase mutator family.</text>
</comment>
<evidence type="ECO:0000313" key="7">
    <source>
        <dbReference type="Proteomes" id="UP000244334"/>
    </source>
</evidence>
<sequence>MREGSYFPSFLEVRRLSEKALNAFIQKAWINGVSTRKVMTGISRS</sequence>
<reference evidence="6" key="1">
    <citation type="submission" date="2018-04" db="EMBL/GenBank/DDBJ databases">
        <title>Genomes of the Obligate Erwinia dacicola and Facultative Enterobacter sp. OLF Endosymbionts of the Olive Fruit fly, Bactrocera oleae.</title>
        <authorList>
            <person name="Estes A.M."/>
            <person name="Hearn D.J."/>
            <person name="Agarwal S."/>
            <person name="Pierson E.A."/>
            <person name="Dunning-Hotopp J.C."/>
        </authorList>
    </citation>
    <scope>NUCLEOTIDE SEQUENCE [LARGE SCALE GENOMIC DNA]</scope>
    <source>
        <strain evidence="6">Oroville</strain>
    </source>
</reference>
<dbReference type="AlphaFoldDB" id="A0A328TBL7"/>
<dbReference type="GO" id="GO:0003677">
    <property type="term" value="F:DNA binding"/>
    <property type="evidence" value="ECO:0007669"/>
    <property type="project" value="UniProtKB-KW"/>
</dbReference>
<dbReference type="InterPro" id="IPR001207">
    <property type="entry name" value="Transposase_mutator"/>
</dbReference>
<evidence type="ECO:0000256" key="4">
    <source>
        <dbReference type="ARBA" id="ARBA00023125"/>
    </source>
</evidence>
<evidence type="ECO:0000256" key="5">
    <source>
        <dbReference type="ARBA" id="ARBA00023172"/>
    </source>
</evidence>
<comment type="caution">
    <text evidence="6">The sequence shown here is derived from an EMBL/GenBank/DDBJ whole genome shotgun (WGS) entry which is preliminary data.</text>
</comment>
<dbReference type="EMBL" id="LJAM02000939">
    <property type="protein sequence ID" value="RAP67230.1"/>
    <property type="molecule type" value="Genomic_DNA"/>
</dbReference>
<organism evidence="6 7">
    <name type="scientific">Candidatus Erwinia dacicola</name>
    <dbReference type="NCBI Taxonomy" id="252393"/>
    <lineage>
        <taxon>Bacteria</taxon>
        <taxon>Pseudomonadati</taxon>
        <taxon>Pseudomonadota</taxon>
        <taxon>Gammaproteobacteria</taxon>
        <taxon>Enterobacterales</taxon>
        <taxon>Erwiniaceae</taxon>
        <taxon>Erwinia</taxon>
    </lineage>
</organism>
<dbReference type="Proteomes" id="UP000244334">
    <property type="component" value="Unassembled WGS sequence"/>
</dbReference>
<keyword evidence="4" id="KW-0238">DNA-binding</keyword>
<evidence type="ECO:0000256" key="1">
    <source>
        <dbReference type="ARBA" id="ARBA00002190"/>
    </source>
</evidence>
<comment type="function">
    <text evidence="1">Required for the transposition of the insertion element.</text>
</comment>